<dbReference type="KEGG" id="hse:Hsero_2752"/>
<evidence type="ECO:0000313" key="4">
    <source>
        <dbReference type="EMBL" id="ADJ64248.1"/>
    </source>
</evidence>
<proteinExistence type="predicted"/>
<keyword evidence="2" id="KW-0732">Signal</keyword>
<dbReference type="GO" id="GO:0005975">
    <property type="term" value="P:carbohydrate metabolic process"/>
    <property type="evidence" value="ECO:0007669"/>
    <property type="project" value="InterPro"/>
</dbReference>
<dbReference type="GeneID" id="29393063"/>
<dbReference type="Pfam" id="PF01522">
    <property type="entry name" value="Polysacc_deac_1"/>
    <property type="match status" value="2"/>
</dbReference>
<dbReference type="InterPro" id="IPR051398">
    <property type="entry name" value="Polysacch_Deacetylase"/>
</dbReference>
<dbReference type="EMBL" id="CP002039">
    <property type="protein sequence ID" value="ADJ64248.1"/>
    <property type="molecule type" value="Genomic_DNA"/>
</dbReference>
<dbReference type="AlphaFoldDB" id="D8IYR3"/>
<dbReference type="STRING" id="757424.Hsero_2752"/>
<dbReference type="InterPro" id="IPR002509">
    <property type="entry name" value="NODB_dom"/>
</dbReference>
<dbReference type="CDD" id="cd10918">
    <property type="entry name" value="CE4_NodB_like_5s_6s"/>
    <property type="match status" value="1"/>
</dbReference>
<organism evidence="4 5">
    <name type="scientific">Herbaspirillum seropedicae (strain SmR1)</name>
    <dbReference type="NCBI Taxonomy" id="757424"/>
    <lineage>
        <taxon>Bacteria</taxon>
        <taxon>Pseudomonadati</taxon>
        <taxon>Pseudomonadota</taxon>
        <taxon>Betaproteobacteria</taxon>
        <taxon>Burkholderiales</taxon>
        <taxon>Oxalobacteraceae</taxon>
        <taxon>Herbaspirillum</taxon>
    </lineage>
</organism>
<comment type="subcellular location">
    <subcellularLocation>
        <location evidence="1">Secreted</location>
    </subcellularLocation>
</comment>
<dbReference type="PROSITE" id="PS51677">
    <property type="entry name" value="NODB"/>
    <property type="match status" value="1"/>
</dbReference>
<evidence type="ECO:0000256" key="1">
    <source>
        <dbReference type="ARBA" id="ARBA00004613"/>
    </source>
</evidence>
<keyword evidence="5" id="KW-1185">Reference proteome</keyword>
<feature type="domain" description="NodB homology" evidence="3">
    <location>
        <begin position="96"/>
        <end position="353"/>
    </location>
</feature>
<dbReference type="InterPro" id="IPR011330">
    <property type="entry name" value="Glyco_hydro/deAcase_b/a-brl"/>
</dbReference>
<dbReference type="SUPFAM" id="SSF88713">
    <property type="entry name" value="Glycoside hydrolase/deacetylase"/>
    <property type="match status" value="1"/>
</dbReference>
<accession>D8IYR3</accession>
<dbReference type="GO" id="GO:0005576">
    <property type="term" value="C:extracellular region"/>
    <property type="evidence" value="ECO:0007669"/>
    <property type="project" value="UniProtKB-SubCell"/>
</dbReference>
<sequence>MHATLPALPSPAPLPASLGMLALLLRLGGNLLALGRRRRLCILTYHRVLAQPDPLLGGEIDLASFRWQMQLLAKGFTVLPLAEALQRLRQNRLPPRAVSITFDDGYRSVHTLALPVLQQLGLPATVFATTGFVEHGSMWNDRILHAVRRLPADAHDWQALGLPQELLPSAPDLRHDPDARTHLATLLDAHVKYLAPAERQRVIETLERHAGPVGQADQANQADQDLMLDHDMLLALAQAGVEIGGHTTSHPILSRLDDAQARHEICDNKAALEAILGRRLRLFAYPNGKPGLDYDQRHVAMVRGAGYEAAFTTAGGSAGPEHDCYQIPRGRPWDRRPLMFGLRLLRWLARPGA</sequence>
<dbReference type="EC" id="3.1.1.58" evidence="4"/>
<protein>
    <submittedName>
        <fullName evidence="4">Polysaccharide deacetylase protein</fullName>
        <ecNumber evidence="4">3.1.1.58</ecNumber>
        <ecNumber evidence="4">3.5.1.41</ecNumber>
    </submittedName>
</protein>
<keyword evidence="4" id="KW-0378">Hydrolase</keyword>
<dbReference type="EC" id="3.5.1.41" evidence="4"/>
<evidence type="ECO:0000256" key="2">
    <source>
        <dbReference type="ARBA" id="ARBA00022729"/>
    </source>
</evidence>
<dbReference type="Gene3D" id="3.20.20.370">
    <property type="entry name" value="Glycoside hydrolase/deacetylase"/>
    <property type="match status" value="1"/>
</dbReference>
<dbReference type="GO" id="GO:0004099">
    <property type="term" value="F:chitin deacetylase activity"/>
    <property type="evidence" value="ECO:0007669"/>
    <property type="project" value="UniProtKB-EC"/>
</dbReference>
<dbReference type="HOGENOM" id="CLU_030024_1_1_4"/>
<dbReference type="eggNOG" id="COG0726">
    <property type="taxonomic scope" value="Bacteria"/>
</dbReference>
<reference evidence="4 5" key="1">
    <citation type="submission" date="2010-04" db="EMBL/GenBank/DDBJ databases">
        <title>The genome of Herbaspirillum seropedicae SmR1, an endophytic, nitrogen-fixing, plant-growth promoting beta-Proteobacteria.</title>
        <authorList>
            <person name="Pedrosa F.O."/>
            <person name="Monteiro R.A."/>
            <person name="Wassem R."/>
            <person name="Cruz L.M."/>
            <person name="Ayub R.A."/>
            <person name="Colauto N.B."/>
            <person name="Fernandez M.A."/>
            <person name="Fungaro M.H.P."/>
            <person name="Grisard E.C."/>
            <person name="Hungria M."/>
            <person name="Madeira H.M.F."/>
            <person name="Nodari R.O."/>
            <person name="Osaku C.A."/>
            <person name="Petzl-Erler M.L."/>
            <person name="Terenzi H."/>
            <person name="Vieira L.G.E."/>
            <person name="Almeida M.I.M."/>
            <person name="Alves L.R."/>
            <person name="Arantes O.M.N."/>
            <person name="Balsanelli E."/>
            <person name="Barcellos F.G."/>
            <person name="Baura V.A."/>
            <person name="Binde D.R."/>
            <person name="Campo R.J."/>
            <person name="Chubatsu L.S."/>
            <person name="Chueire L.M.O."/>
            <person name="Ciferri R.R."/>
            <person name="Correa L.C."/>
            <person name="da Conceicao Silva J.L."/>
            <person name="Dabul A.N.G."/>
            <person name="Dambros B.P."/>
            <person name="Faoro H."/>
            <person name="Favetti A."/>
            <person name="Friedermann G."/>
            <person name="Furlaneto M.C."/>
            <person name="Gasques L.S."/>
            <person name="Gimenes C.C.T."/>
            <person name="Gioppo N.M.R."/>
            <person name="Glienke-Blanco C."/>
            <person name="Godoy L.P."/>
            <person name="Guerra M.P."/>
            <person name="Karp S."/>
            <person name="Kava-Cordeiro V."/>
            <person name="Margarido V.P."/>
            <person name="Mathioni S.M."/>
            <person name="Menck-Soares M.A."/>
            <person name="Murace N.K."/>
            <person name="Nicolas M.F."/>
            <person name="Oliveira C.E.C."/>
            <person name="Pagnan N.A.B."/>
            <person name="Pamphile J.A."/>
            <person name="Patussi E.V."/>
            <person name="Pereira L.F.P."/>
            <person name="Pereira-Ferrari L."/>
            <person name="Pinto F.G.S."/>
            <person name="Precoma C."/>
            <person name="Prioli A.J."/>
            <person name="Prioli S.M.A.P."/>
            <person name="Raittz R.T."/>
            <person name="Ramos H.J.O."/>
            <person name="Ribeiro E.M.S.F."/>
            <person name="Rigo L.U."/>
            <person name="Rocha C.L.M.S.C."/>
            <person name="Rocha S.N."/>
            <person name="Santos K."/>
            <person name="Satori D."/>
            <person name="Silva A.G."/>
            <person name="Simao R.C.G."/>
            <person name="Soares M.A.M."/>
            <person name="Souza E.M."/>
            <person name="Steffens M.B.R."/>
            <person name="Steindel M."/>
            <person name="Tadra-Sfeir M.Z."/>
            <person name="Takahashi E.K."/>
            <person name="Torres R.A."/>
            <person name="Valle J.S."/>
            <person name="Vernal J.I."/>
            <person name="Vilas-Boas L.A."/>
            <person name="Watanabe M.A.E."/>
            <person name="Weiss V.A."/>
            <person name="Yates M.A."/>
            <person name="Souza E.M."/>
        </authorList>
    </citation>
    <scope>NUCLEOTIDE SEQUENCE [LARGE SCALE GENOMIC DNA]</scope>
    <source>
        <strain evidence="4 5">SmR1</strain>
    </source>
</reference>
<gene>
    <name evidence="4" type="ordered locus">Hsero_2752</name>
</gene>
<dbReference type="PANTHER" id="PTHR34216:SF3">
    <property type="entry name" value="POLY-BETA-1,6-N-ACETYL-D-GLUCOSAMINE N-DEACETYLASE"/>
    <property type="match status" value="1"/>
</dbReference>
<dbReference type="GO" id="GO:0047375">
    <property type="term" value="F:N-acetylgalactosaminoglycan deacetylase activity"/>
    <property type="evidence" value="ECO:0007669"/>
    <property type="project" value="UniProtKB-EC"/>
</dbReference>
<dbReference type="Proteomes" id="UP000000329">
    <property type="component" value="Chromosome"/>
</dbReference>
<dbReference type="PANTHER" id="PTHR34216">
    <property type="match status" value="1"/>
</dbReference>
<evidence type="ECO:0000313" key="5">
    <source>
        <dbReference type="Proteomes" id="UP000000329"/>
    </source>
</evidence>
<name>D8IYR3_HERSS</name>
<evidence type="ECO:0000259" key="3">
    <source>
        <dbReference type="PROSITE" id="PS51677"/>
    </source>
</evidence>
<dbReference type="RefSeq" id="WP_013234726.1">
    <property type="nucleotide sequence ID" value="NC_014323.1"/>
</dbReference>